<reference evidence="2 3" key="1">
    <citation type="submission" date="2023-03" db="EMBL/GenBank/DDBJ databases">
        <title>WGS of Gossypium arboreum.</title>
        <authorList>
            <person name="Yu D."/>
        </authorList>
    </citation>
    <scope>NUCLEOTIDE SEQUENCE [LARGE SCALE GENOMIC DNA]</scope>
    <source>
        <tissue evidence="2">Leaf</tissue>
    </source>
</reference>
<proteinExistence type="predicted"/>
<name>A0ABR0NZD4_GOSAR</name>
<dbReference type="PANTHER" id="PTHR34676:SF8">
    <property type="entry name" value="TRANSMEMBRANE PROTEIN"/>
    <property type="match status" value="1"/>
</dbReference>
<dbReference type="PANTHER" id="PTHR34676">
    <property type="entry name" value="DUF4219 DOMAIN-CONTAINING PROTEIN-RELATED"/>
    <property type="match status" value="1"/>
</dbReference>
<organism evidence="2 3">
    <name type="scientific">Gossypium arboreum</name>
    <name type="common">Tree cotton</name>
    <name type="synonym">Gossypium nanking</name>
    <dbReference type="NCBI Taxonomy" id="29729"/>
    <lineage>
        <taxon>Eukaryota</taxon>
        <taxon>Viridiplantae</taxon>
        <taxon>Streptophyta</taxon>
        <taxon>Embryophyta</taxon>
        <taxon>Tracheophyta</taxon>
        <taxon>Spermatophyta</taxon>
        <taxon>Magnoliopsida</taxon>
        <taxon>eudicotyledons</taxon>
        <taxon>Gunneridae</taxon>
        <taxon>Pentapetalae</taxon>
        <taxon>rosids</taxon>
        <taxon>malvids</taxon>
        <taxon>Malvales</taxon>
        <taxon>Malvaceae</taxon>
        <taxon>Malvoideae</taxon>
        <taxon>Gossypium</taxon>
    </lineage>
</organism>
<keyword evidence="3" id="KW-1185">Reference proteome</keyword>
<evidence type="ECO:0000313" key="3">
    <source>
        <dbReference type="Proteomes" id="UP001358586"/>
    </source>
</evidence>
<gene>
    <name evidence="2" type="ORF">PVK06_026597</name>
</gene>
<comment type="caution">
    <text evidence="2">The sequence shown here is derived from an EMBL/GenBank/DDBJ whole genome shotgun (WGS) entry which is preliminary data.</text>
</comment>
<feature type="compositionally biased region" description="Basic residues" evidence="1">
    <location>
        <begin position="78"/>
        <end position="91"/>
    </location>
</feature>
<dbReference type="EMBL" id="JARKNE010000008">
    <property type="protein sequence ID" value="KAK5811270.1"/>
    <property type="molecule type" value="Genomic_DNA"/>
</dbReference>
<protein>
    <recommendedName>
        <fullName evidence="4">UBN2 domain-containing protein</fullName>
    </recommendedName>
</protein>
<dbReference type="Proteomes" id="UP001358586">
    <property type="component" value="Chromosome 8"/>
</dbReference>
<evidence type="ECO:0008006" key="4">
    <source>
        <dbReference type="Google" id="ProtNLM"/>
    </source>
</evidence>
<evidence type="ECO:0000256" key="1">
    <source>
        <dbReference type="SAM" id="MobiDB-lite"/>
    </source>
</evidence>
<evidence type="ECO:0000313" key="2">
    <source>
        <dbReference type="EMBL" id="KAK5811270.1"/>
    </source>
</evidence>
<feature type="region of interest" description="Disordered" evidence="1">
    <location>
        <begin position="69"/>
        <end position="107"/>
    </location>
</feature>
<accession>A0ABR0NZD4</accession>
<sequence>MSDRFTIIINGLKSFGKIYPNVEVVRKMIQSLPKSWEANVPAIEEAKNLETLTLDELIGSLLTHEMRLNEGDEEEKLMKKKKESNKQKHKANFSTLSDENSSDDEDQEVANRCFMAINDSKEKVYYFKENITKANSM</sequence>
<dbReference type="Pfam" id="PF14223">
    <property type="entry name" value="Retrotran_gag_2"/>
    <property type="match status" value="1"/>
</dbReference>